<dbReference type="SUPFAM" id="SSF53850">
    <property type="entry name" value="Periplasmic binding protein-like II"/>
    <property type="match status" value="1"/>
</dbReference>
<evidence type="ECO:0000313" key="6">
    <source>
        <dbReference type="Proteomes" id="UP000886787"/>
    </source>
</evidence>
<feature type="signal peptide" evidence="4">
    <location>
        <begin position="1"/>
        <end position="23"/>
    </location>
</feature>
<name>A0A9D0ZHU5_9FIRM</name>
<dbReference type="PROSITE" id="PS51257">
    <property type="entry name" value="PROKAR_LIPOPROTEIN"/>
    <property type="match status" value="1"/>
</dbReference>
<comment type="similarity">
    <text evidence="1">Belongs to the bacterial solute-binding protein 1 family.</text>
</comment>
<evidence type="ECO:0000256" key="1">
    <source>
        <dbReference type="ARBA" id="ARBA00008520"/>
    </source>
</evidence>
<dbReference type="InterPro" id="IPR006059">
    <property type="entry name" value="SBP"/>
</dbReference>
<dbReference type="Proteomes" id="UP000886787">
    <property type="component" value="Unassembled WGS sequence"/>
</dbReference>
<dbReference type="PANTHER" id="PTHR30061:SF50">
    <property type="entry name" value="MALTOSE_MALTODEXTRIN-BINDING PERIPLASMIC PROTEIN"/>
    <property type="match status" value="1"/>
</dbReference>
<proteinExistence type="inferred from homology"/>
<dbReference type="GO" id="GO:1901982">
    <property type="term" value="F:maltose binding"/>
    <property type="evidence" value="ECO:0007669"/>
    <property type="project" value="TreeGrafter"/>
</dbReference>
<accession>A0A9D0ZHU5</accession>
<protein>
    <submittedName>
        <fullName evidence="5">Extracellular solute-binding protein</fullName>
    </submittedName>
</protein>
<comment type="caution">
    <text evidence="5">The sequence shown here is derived from an EMBL/GenBank/DDBJ whole genome shotgun (WGS) entry which is preliminary data.</text>
</comment>
<dbReference type="AlphaFoldDB" id="A0A9D0ZHU5"/>
<evidence type="ECO:0000256" key="3">
    <source>
        <dbReference type="ARBA" id="ARBA00022729"/>
    </source>
</evidence>
<evidence type="ECO:0000256" key="4">
    <source>
        <dbReference type="SAM" id="SignalP"/>
    </source>
</evidence>
<sequence>MFSKSKRVVGVLLAVLMLAAVFAGCNGGTGETSSTGDSGTSSGGSATQIESVTVDEMMADAQIAMGDEDNVTLKVWCPQDALDVFQKQCDAFVENFKEQGRTITIEVNPQGESDAQAQVRTDPDAAADVFGFASDQGLALFKDEYLLKVNLRYVEPIQETHMEEAVETAMFQSASDDKAYLYAYPEEGANSYALFYDKRVLSEDDVKTLEGIMEVCNAEEKNFLMEMGDGYYGCVIPFTGGGTLDLEDDLETQILNYDYAQIGPVAQAFSDLCSTSKFFKNESVNSTIVSGFKNGTHAAGVVGAWKIADIEGALGENMGVAKLPTINVNGEDKQMISIYGYKYLGVNAKTDFPLTAQSLAYYLSGEECQKQRTEELRWGPSITSLIESDLVQNDVALKALYEQQEYSLPQKNIVTGFWTPTGTYAAYVVDSTKEHDETTMQQQYDDMVEVIEMG</sequence>
<evidence type="ECO:0000256" key="2">
    <source>
        <dbReference type="ARBA" id="ARBA00022448"/>
    </source>
</evidence>
<keyword evidence="2" id="KW-0813">Transport</keyword>
<dbReference type="PANTHER" id="PTHR30061">
    <property type="entry name" value="MALTOSE-BINDING PERIPLASMIC PROTEIN"/>
    <property type="match status" value="1"/>
</dbReference>
<keyword evidence="3 4" id="KW-0732">Signal</keyword>
<dbReference type="GO" id="GO:0055052">
    <property type="term" value="C:ATP-binding cassette (ABC) transporter complex, substrate-binding subunit-containing"/>
    <property type="evidence" value="ECO:0007669"/>
    <property type="project" value="TreeGrafter"/>
</dbReference>
<organism evidence="5 6">
    <name type="scientific">Candidatus Scatavimonas merdigallinarum</name>
    <dbReference type="NCBI Taxonomy" id="2840914"/>
    <lineage>
        <taxon>Bacteria</taxon>
        <taxon>Bacillati</taxon>
        <taxon>Bacillota</taxon>
        <taxon>Clostridia</taxon>
        <taxon>Eubacteriales</taxon>
        <taxon>Oscillospiraceae</taxon>
        <taxon>Oscillospiraceae incertae sedis</taxon>
        <taxon>Candidatus Scatavimonas</taxon>
    </lineage>
</organism>
<dbReference type="GO" id="GO:0042956">
    <property type="term" value="P:maltodextrin transmembrane transport"/>
    <property type="evidence" value="ECO:0007669"/>
    <property type="project" value="TreeGrafter"/>
</dbReference>
<dbReference type="Pfam" id="PF13416">
    <property type="entry name" value="SBP_bac_8"/>
    <property type="match status" value="1"/>
</dbReference>
<evidence type="ECO:0000313" key="5">
    <source>
        <dbReference type="EMBL" id="HIQ80862.1"/>
    </source>
</evidence>
<dbReference type="GO" id="GO:0015768">
    <property type="term" value="P:maltose transport"/>
    <property type="evidence" value="ECO:0007669"/>
    <property type="project" value="TreeGrafter"/>
</dbReference>
<reference evidence="5" key="2">
    <citation type="journal article" date="2021" name="PeerJ">
        <title>Extensive microbial diversity within the chicken gut microbiome revealed by metagenomics and culture.</title>
        <authorList>
            <person name="Gilroy R."/>
            <person name="Ravi A."/>
            <person name="Getino M."/>
            <person name="Pursley I."/>
            <person name="Horton D.L."/>
            <person name="Alikhan N.F."/>
            <person name="Baker D."/>
            <person name="Gharbi K."/>
            <person name="Hall N."/>
            <person name="Watson M."/>
            <person name="Adriaenssens E.M."/>
            <person name="Foster-Nyarko E."/>
            <person name="Jarju S."/>
            <person name="Secka A."/>
            <person name="Antonio M."/>
            <person name="Oren A."/>
            <person name="Chaudhuri R.R."/>
            <person name="La Ragione R."/>
            <person name="Hildebrand F."/>
            <person name="Pallen M.J."/>
        </authorList>
    </citation>
    <scope>NUCLEOTIDE SEQUENCE</scope>
    <source>
        <strain evidence="5">ChiSjej1B19-3389</strain>
    </source>
</reference>
<reference evidence="5" key="1">
    <citation type="submission" date="2020-10" db="EMBL/GenBank/DDBJ databases">
        <authorList>
            <person name="Gilroy R."/>
        </authorList>
    </citation>
    <scope>NUCLEOTIDE SEQUENCE</scope>
    <source>
        <strain evidence="5">ChiSjej1B19-3389</strain>
    </source>
</reference>
<dbReference type="EMBL" id="DVFW01000028">
    <property type="protein sequence ID" value="HIQ80862.1"/>
    <property type="molecule type" value="Genomic_DNA"/>
</dbReference>
<feature type="chain" id="PRO_5039109886" evidence="4">
    <location>
        <begin position="24"/>
        <end position="454"/>
    </location>
</feature>
<gene>
    <name evidence="5" type="ORF">IAD32_06220</name>
</gene>
<dbReference type="Gene3D" id="3.40.190.10">
    <property type="entry name" value="Periplasmic binding protein-like II"/>
    <property type="match status" value="2"/>
</dbReference>